<feature type="domain" description="Mce/MlaD" evidence="1">
    <location>
        <begin position="32"/>
        <end position="105"/>
    </location>
</feature>
<dbReference type="KEGG" id="psim:KR76_05965"/>
<accession>A0A0A1DSY0</accession>
<dbReference type="InterPro" id="IPR024516">
    <property type="entry name" value="Mce_C"/>
</dbReference>
<evidence type="ECO:0000259" key="2">
    <source>
        <dbReference type="Pfam" id="PF11887"/>
    </source>
</evidence>
<proteinExistence type="predicted"/>
<dbReference type="RefSeq" id="WP_052138292.1">
    <property type="nucleotide sequence ID" value="NZ_BJMC01000002.1"/>
</dbReference>
<dbReference type="eggNOG" id="COG1463">
    <property type="taxonomic scope" value="Bacteria"/>
</dbReference>
<keyword evidence="4" id="KW-1185">Reference proteome</keyword>
<dbReference type="AlphaFoldDB" id="A0A0A1DSY0"/>
<dbReference type="InterPro" id="IPR003399">
    <property type="entry name" value="Mce/MlaD"/>
</dbReference>
<protein>
    <submittedName>
        <fullName evidence="3">MCE-family protein MceD</fullName>
    </submittedName>
</protein>
<name>A0A0A1DSY0_NOCSI</name>
<feature type="domain" description="Mammalian cell entry C-terminal" evidence="2">
    <location>
        <begin position="112"/>
        <end position="285"/>
    </location>
</feature>
<organism evidence="3 4">
    <name type="scientific">Nocardioides simplex</name>
    <name type="common">Arthrobacter simplex</name>
    <dbReference type="NCBI Taxonomy" id="2045"/>
    <lineage>
        <taxon>Bacteria</taxon>
        <taxon>Bacillati</taxon>
        <taxon>Actinomycetota</taxon>
        <taxon>Actinomycetes</taxon>
        <taxon>Propionibacteriales</taxon>
        <taxon>Nocardioidaceae</taxon>
        <taxon>Pimelobacter</taxon>
    </lineage>
</organism>
<dbReference type="InterPro" id="IPR005693">
    <property type="entry name" value="Mce"/>
</dbReference>
<evidence type="ECO:0000313" key="4">
    <source>
        <dbReference type="Proteomes" id="UP000030300"/>
    </source>
</evidence>
<dbReference type="GO" id="GO:0005576">
    <property type="term" value="C:extracellular region"/>
    <property type="evidence" value="ECO:0007669"/>
    <property type="project" value="TreeGrafter"/>
</dbReference>
<evidence type="ECO:0000313" key="3">
    <source>
        <dbReference type="EMBL" id="AIY19747.2"/>
    </source>
</evidence>
<dbReference type="HOGENOM" id="CLU_044068_0_1_11"/>
<gene>
    <name evidence="3" type="ORF">KR76_05965</name>
</gene>
<dbReference type="Proteomes" id="UP000030300">
    <property type="component" value="Chromosome"/>
</dbReference>
<dbReference type="Pfam" id="PF02470">
    <property type="entry name" value="MlaD"/>
    <property type="match status" value="1"/>
</dbReference>
<dbReference type="GeneID" id="96608486"/>
<reference evidence="3 4" key="1">
    <citation type="journal article" date="2015" name="Genome Announc.">
        <title>Complete Genome Sequence of Steroid-Transforming Nocardioides simplex VKM Ac-2033D.</title>
        <authorList>
            <person name="Shtratnikova V.Y."/>
            <person name="Schelkunov M.I."/>
            <person name="Pekov Y.A."/>
            <person name="Fokina V.V."/>
            <person name="Logacheva M.D."/>
            <person name="Sokolov S.L."/>
            <person name="Bragin E.Y."/>
            <person name="Ashapkin V.V."/>
            <person name="Donova M.V."/>
        </authorList>
    </citation>
    <scope>NUCLEOTIDE SEQUENCE [LARGE SCALE GENOMIC DNA]</scope>
    <source>
        <strain evidence="3 4">VKM Ac-2033D</strain>
    </source>
</reference>
<dbReference type="InterPro" id="IPR052336">
    <property type="entry name" value="MlaD_Phospholipid_Transporter"/>
</dbReference>
<dbReference type="STRING" id="2045.KR76_05965"/>
<dbReference type="EMBL" id="CP009896">
    <property type="protein sequence ID" value="AIY19747.2"/>
    <property type="molecule type" value="Genomic_DNA"/>
</dbReference>
<dbReference type="PANTHER" id="PTHR33371">
    <property type="entry name" value="INTERMEMBRANE PHOSPHOLIPID TRANSPORT SYSTEM BINDING PROTEIN MLAD-RELATED"/>
    <property type="match status" value="1"/>
</dbReference>
<dbReference type="Pfam" id="PF11887">
    <property type="entry name" value="Mce4_CUP1"/>
    <property type="match status" value="1"/>
</dbReference>
<dbReference type="NCBIfam" id="TIGR00996">
    <property type="entry name" value="Mtu_fam_mce"/>
    <property type="match status" value="1"/>
</dbReference>
<dbReference type="PANTHER" id="PTHR33371:SF4">
    <property type="entry name" value="INTERMEMBRANE PHOSPHOLIPID TRANSPORT SYSTEM BINDING PROTEIN MLAD"/>
    <property type="match status" value="1"/>
</dbReference>
<dbReference type="OrthoDB" id="4516955at2"/>
<sequence length="343" mass="36337">MKSPSMRWIALVLGLAIVVTAAVVGLRMLRPGTELTAEFDSAVGLYPGSDVQVLGVPVGKVTAVQPVGEKVRVTMKIDEGRKIAPDTGAVVVAPTLVSDRYVQLTEAWVSGPSIKDGTHIARTAVPVEIDEMYRSLADIGEQLGPNGVNRNGALSDFLQVLAKNLDGQGVSINRMIGNFSDASTTIAGFDQDFFATVRNLDTLNETLLKHDKGVAGANEKLALVAEYLAEDRENLAASITELGKALGMLEGFVKDNRAALKKSVDGLRGPTQVLVNQRRSLAEAVRLIPLALQNFINAYDPASGTLQGRGNLNELTVWSKDGKSARTSGDAPPLLLPGVDGGQ</sequence>
<evidence type="ECO:0000259" key="1">
    <source>
        <dbReference type="Pfam" id="PF02470"/>
    </source>
</evidence>